<reference evidence="3" key="1">
    <citation type="submission" date="2016-07" db="EMBL/GenBank/DDBJ databases">
        <title>Microvirga ossetica sp. nov. a new species of rhizobia isolated from root nodules of the legume species Vicia alpestris Steven originated from North Ossetia region in the Caucasus.</title>
        <authorList>
            <person name="Safronova V.I."/>
            <person name="Kuznetsova I.G."/>
            <person name="Sazanova A.L."/>
            <person name="Belimov A."/>
            <person name="Andronov E."/>
            <person name="Osledkin Y.S."/>
            <person name="Onishchuk O.P."/>
            <person name="Kurchak O.N."/>
            <person name="Shaposhnikov A.I."/>
            <person name="Willems A."/>
            <person name="Tikhonovich I.A."/>
        </authorList>
    </citation>
    <scope>NUCLEOTIDE SEQUENCE [LARGE SCALE GENOMIC DNA]</scope>
    <source>
        <strain evidence="3">V5/3M</strain>
    </source>
</reference>
<dbReference type="EMBL" id="CP016616">
    <property type="protein sequence ID" value="ANY78853.1"/>
    <property type="molecule type" value="Genomic_DNA"/>
</dbReference>
<organism evidence="3">
    <name type="scientific">Microvirga ossetica</name>
    <dbReference type="NCBI Taxonomy" id="1882682"/>
    <lineage>
        <taxon>Bacteria</taxon>
        <taxon>Pseudomonadati</taxon>
        <taxon>Pseudomonadota</taxon>
        <taxon>Alphaproteobacteria</taxon>
        <taxon>Hyphomicrobiales</taxon>
        <taxon>Methylobacteriaceae</taxon>
        <taxon>Microvirga</taxon>
    </lineage>
</organism>
<protein>
    <submittedName>
        <fullName evidence="3">Amidohydrolase</fullName>
    </submittedName>
</protein>
<proteinExistence type="inferred from homology"/>
<evidence type="ECO:0000313" key="3">
    <source>
        <dbReference type="EMBL" id="ANY78853.1"/>
    </source>
</evidence>
<dbReference type="OrthoDB" id="9787654at2"/>
<dbReference type="PANTHER" id="PTHR43569:SF2">
    <property type="entry name" value="AMIDOHYDROLASE-RELATED DOMAIN-CONTAINING PROTEIN"/>
    <property type="match status" value="1"/>
</dbReference>
<dbReference type="InterPro" id="IPR052350">
    <property type="entry name" value="Metallo-dep_Lactonases"/>
</dbReference>
<dbReference type="PANTHER" id="PTHR43569">
    <property type="entry name" value="AMIDOHYDROLASE"/>
    <property type="match status" value="1"/>
</dbReference>
<dbReference type="KEGG" id="moc:BB934_12025"/>
<name>A0A1B2EFV3_9HYPH</name>
<evidence type="ECO:0000256" key="1">
    <source>
        <dbReference type="ARBA" id="ARBA00038310"/>
    </source>
</evidence>
<comment type="similarity">
    <text evidence="1">Belongs to the metallo-dependent hydrolases superfamily.</text>
</comment>
<gene>
    <name evidence="3" type="ORF">BB934_12025</name>
</gene>
<dbReference type="Gene3D" id="3.20.20.140">
    <property type="entry name" value="Metal-dependent hydrolases"/>
    <property type="match status" value="1"/>
</dbReference>
<dbReference type="Pfam" id="PF04909">
    <property type="entry name" value="Amidohydro_2"/>
    <property type="match status" value="1"/>
</dbReference>
<accession>A0A1B2EFV3</accession>
<dbReference type="SUPFAM" id="SSF51556">
    <property type="entry name" value="Metallo-dependent hydrolases"/>
    <property type="match status" value="1"/>
</dbReference>
<feature type="domain" description="Amidohydrolase-related" evidence="2">
    <location>
        <begin position="7"/>
        <end position="277"/>
    </location>
</feature>
<evidence type="ECO:0000259" key="2">
    <source>
        <dbReference type="Pfam" id="PF04909"/>
    </source>
</evidence>
<dbReference type="GO" id="GO:0016787">
    <property type="term" value="F:hydrolase activity"/>
    <property type="evidence" value="ECO:0007669"/>
    <property type="project" value="UniProtKB-KW"/>
</dbReference>
<sequence>MAHAPRIDSHMHVWQLSRGDYGWLTPELVPLYRDFGIDDVRASWDEAGIDGAVLVQAAPTVAETRYLLAVANSEPRVKGVVGWIDMLSPDAVDELERLASDTLLRGIRPMLQDISDDDWMLRPELAPVYRAVVDLGLRFDALVLPRHLPNLLRLIERHPDLPIVIDHGAKPQIGESLDAWQKDMAALAAIPHVHCKLSGLVTECRGSASKADLAPVVQILLDLFGPQRLMFGSDWPVCTLRSTYAEWWGWAQELTDSLSAHEKDALFGTTARRFYGLT</sequence>
<keyword evidence="3" id="KW-0378">Hydrolase</keyword>
<dbReference type="RefSeq" id="WP_099509866.1">
    <property type="nucleotide sequence ID" value="NZ_CP016616.1"/>
</dbReference>
<dbReference type="InterPro" id="IPR032466">
    <property type="entry name" value="Metal_Hydrolase"/>
</dbReference>
<dbReference type="AlphaFoldDB" id="A0A1B2EFV3"/>
<dbReference type="InterPro" id="IPR006680">
    <property type="entry name" value="Amidohydro-rel"/>
</dbReference>